<reference evidence="1" key="1">
    <citation type="submission" date="2021-01" db="EMBL/GenBank/DDBJ databases">
        <title>Adiantum capillus-veneris genome.</title>
        <authorList>
            <person name="Fang Y."/>
            <person name="Liao Q."/>
        </authorList>
    </citation>
    <scope>NUCLEOTIDE SEQUENCE</scope>
    <source>
        <strain evidence="1">H3</strain>
        <tissue evidence="1">Leaf</tissue>
    </source>
</reference>
<accession>A0A9D4UIR5</accession>
<evidence type="ECO:0000313" key="1">
    <source>
        <dbReference type="EMBL" id="KAI5068630.1"/>
    </source>
</evidence>
<proteinExistence type="predicted"/>
<comment type="caution">
    <text evidence="1">The sequence shown here is derived from an EMBL/GenBank/DDBJ whole genome shotgun (WGS) entry which is preliminary data.</text>
</comment>
<organism evidence="1 2">
    <name type="scientific">Adiantum capillus-veneris</name>
    <name type="common">Maidenhair fern</name>
    <dbReference type="NCBI Taxonomy" id="13818"/>
    <lineage>
        <taxon>Eukaryota</taxon>
        <taxon>Viridiplantae</taxon>
        <taxon>Streptophyta</taxon>
        <taxon>Embryophyta</taxon>
        <taxon>Tracheophyta</taxon>
        <taxon>Polypodiopsida</taxon>
        <taxon>Polypodiidae</taxon>
        <taxon>Polypodiales</taxon>
        <taxon>Pteridineae</taxon>
        <taxon>Pteridaceae</taxon>
        <taxon>Vittarioideae</taxon>
        <taxon>Adiantum</taxon>
    </lineage>
</organism>
<protein>
    <submittedName>
        <fullName evidence="1">Uncharacterized protein</fullName>
    </submittedName>
</protein>
<dbReference type="EMBL" id="JABFUD020000016">
    <property type="protein sequence ID" value="KAI5068630.1"/>
    <property type="molecule type" value="Genomic_DNA"/>
</dbReference>
<name>A0A9D4UIR5_ADICA</name>
<dbReference type="AlphaFoldDB" id="A0A9D4UIR5"/>
<sequence length="90" mass="9881">MVSIQVSILLGLQEIITCSSFLGEFHIPEVTRIPSQIPAQVVPPCGFATVILSQQDVNVGVTAFRAQVRHPRWIPVHDFMLVANHGVHGK</sequence>
<keyword evidence="2" id="KW-1185">Reference proteome</keyword>
<dbReference type="Proteomes" id="UP000886520">
    <property type="component" value="Chromosome 16"/>
</dbReference>
<gene>
    <name evidence="1" type="ORF">GOP47_0016975</name>
</gene>
<evidence type="ECO:0000313" key="2">
    <source>
        <dbReference type="Proteomes" id="UP000886520"/>
    </source>
</evidence>